<protein>
    <submittedName>
        <fullName evidence="1">Uncharacterized protein</fullName>
    </submittedName>
</protein>
<dbReference type="AlphaFoldDB" id="A0A643EW81"/>
<reference evidence="1" key="1">
    <citation type="submission" date="2019-09" db="EMBL/GenBank/DDBJ databases">
        <title>Draft genome sequences of 48 bacterial type strains from the CCUG.</title>
        <authorList>
            <person name="Tunovic T."/>
            <person name="Pineiro-Iglesias B."/>
            <person name="Unosson C."/>
            <person name="Inganas E."/>
            <person name="Ohlen M."/>
            <person name="Cardew S."/>
            <person name="Jensie-Markopoulos S."/>
            <person name="Salva-Serra F."/>
            <person name="Jaen-Luchoro D."/>
            <person name="Karlsson R."/>
            <person name="Svensson-Stadler L."/>
            <person name="Chun J."/>
            <person name="Moore E."/>
        </authorList>
    </citation>
    <scope>NUCLEOTIDE SEQUENCE</scope>
    <source>
        <strain evidence="1">CCUG 50899</strain>
    </source>
</reference>
<comment type="caution">
    <text evidence="1">The sequence shown here is derived from an EMBL/GenBank/DDBJ whole genome shotgun (WGS) entry which is preliminary data.</text>
</comment>
<organism evidence="1">
    <name type="scientific">Brucella pituitosa</name>
    <dbReference type="NCBI Taxonomy" id="571256"/>
    <lineage>
        <taxon>Bacteria</taxon>
        <taxon>Pseudomonadati</taxon>
        <taxon>Pseudomonadota</taxon>
        <taxon>Alphaproteobacteria</taxon>
        <taxon>Hyphomicrobiales</taxon>
        <taxon>Brucellaceae</taxon>
        <taxon>Brucella/Ochrobactrum group</taxon>
        <taxon>Brucella</taxon>
    </lineage>
</organism>
<evidence type="ECO:0000313" key="1">
    <source>
        <dbReference type="EMBL" id="KAB0569292.1"/>
    </source>
</evidence>
<proteinExistence type="predicted"/>
<dbReference type="RefSeq" id="WP_151081293.1">
    <property type="nucleotide sequence ID" value="NZ_JAGDYO010000004.1"/>
</dbReference>
<sequence length="74" mass="8542">MPFTSELYKTIFTPDELKCVQRSYTLCCELLGSIPHSSESENLLAQFVLRAFEDSKHDPELAAQRAFEMVRMLQ</sequence>
<dbReference type="EMBL" id="VZPE01000007">
    <property type="protein sequence ID" value="KAB0569292.1"/>
    <property type="molecule type" value="Genomic_DNA"/>
</dbReference>
<accession>A0A643EW81</accession>
<gene>
    <name evidence="1" type="ORF">F7Q93_16185</name>
</gene>
<dbReference type="GeneID" id="301932075"/>
<name>A0A643EW81_9HYPH</name>